<organism evidence="1 2">
    <name type="scientific">Paenibacillus albidus</name>
    <dbReference type="NCBI Taxonomy" id="2041023"/>
    <lineage>
        <taxon>Bacteria</taxon>
        <taxon>Bacillati</taxon>
        <taxon>Bacillota</taxon>
        <taxon>Bacilli</taxon>
        <taxon>Bacillales</taxon>
        <taxon>Paenibacillaceae</taxon>
        <taxon>Paenibacillus</taxon>
    </lineage>
</organism>
<evidence type="ECO:0000313" key="1">
    <source>
        <dbReference type="EMBL" id="GGF76436.1"/>
    </source>
</evidence>
<evidence type="ECO:0000313" key="2">
    <source>
        <dbReference type="Proteomes" id="UP000637643"/>
    </source>
</evidence>
<reference evidence="1" key="1">
    <citation type="journal article" date="2014" name="Int. J. Syst. Evol. Microbiol.">
        <title>Complete genome sequence of Corynebacterium casei LMG S-19264T (=DSM 44701T), isolated from a smear-ripened cheese.</title>
        <authorList>
            <consortium name="US DOE Joint Genome Institute (JGI-PGF)"/>
            <person name="Walter F."/>
            <person name="Albersmeier A."/>
            <person name="Kalinowski J."/>
            <person name="Ruckert C."/>
        </authorList>
    </citation>
    <scope>NUCLEOTIDE SEQUENCE</scope>
    <source>
        <strain evidence="1">CGMCC 1.16134</strain>
    </source>
</reference>
<sequence>MAMRPGITRIRMAIKREIISLMRASYPSRYFRVPFMITLQCQKVYLHMTFVSFVKRVKGSTMD</sequence>
<dbReference type="AlphaFoldDB" id="A0A917C7S3"/>
<comment type="caution">
    <text evidence="1">The sequence shown here is derived from an EMBL/GenBank/DDBJ whole genome shotgun (WGS) entry which is preliminary data.</text>
</comment>
<accession>A0A917C7S3</accession>
<gene>
    <name evidence="1" type="ORF">GCM10010912_21930</name>
</gene>
<protein>
    <submittedName>
        <fullName evidence="1">Uncharacterized protein</fullName>
    </submittedName>
</protein>
<proteinExistence type="predicted"/>
<dbReference type="Proteomes" id="UP000637643">
    <property type="component" value="Unassembled WGS sequence"/>
</dbReference>
<name>A0A917C7S3_9BACL</name>
<keyword evidence="2" id="KW-1185">Reference proteome</keyword>
<dbReference type="EMBL" id="BMKR01000007">
    <property type="protein sequence ID" value="GGF76436.1"/>
    <property type="molecule type" value="Genomic_DNA"/>
</dbReference>
<reference evidence="1" key="2">
    <citation type="submission" date="2020-09" db="EMBL/GenBank/DDBJ databases">
        <authorList>
            <person name="Sun Q."/>
            <person name="Zhou Y."/>
        </authorList>
    </citation>
    <scope>NUCLEOTIDE SEQUENCE</scope>
    <source>
        <strain evidence="1">CGMCC 1.16134</strain>
    </source>
</reference>